<dbReference type="InterPro" id="IPR018306">
    <property type="entry name" value="Phage_T5_Orf172_DNA-bd"/>
</dbReference>
<accession>A0A8K0WTZ6</accession>
<evidence type="ECO:0000313" key="3">
    <source>
        <dbReference type="EMBL" id="KAH7322638.1"/>
    </source>
</evidence>
<gene>
    <name evidence="3" type="ORF">B0I35DRAFT_426182</name>
</gene>
<comment type="caution">
    <text evidence="3">The sequence shown here is derived from an EMBL/GenBank/DDBJ whole genome shotgun (WGS) entry which is preliminary data.</text>
</comment>
<reference evidence="3" key="1">
    <citation type="journal article" date="2021" name="Nat. Commun.">
        <title>Genetic determinants of endophytism in the Arabidopsis root mycobiome.</title>
        <authorList>
            <person name="Mesny F."/>
            <person name="Miyauchi S."/>
            <person name="Thiergart T."/>
            <person name="Pickel B."/>
            <person name="Atanasova L."/>
            <person name="Karlsson M."/>
            <person name="Huettel B."/>
            <person name="Barry K.W."/>
            <person name="Haridas S."/>
            <person name="Chen C."/>
            <person name="Bauer D."/>
            <person name="Andreopoulos W."/>
            <person name="Pangilinan J."/>
            <person name="LaButti K."/>
            <person name="Riley R."/>
            <person name="Lipzen A."/>
            <person name="Clum A."/>
            <person name="Drula E."/>
            <person name="Henrissat B."/>
            <person name="Kohler A."/>
            <person name="Grigoriev I.V."/>
            <person name="Martin F.M."/>
            <person name="Hacquard S."/>
        </authorList>
    </citation>
    <scope>NUCLEOTIDE SEQUENCE</scope>
    <source>
        <strain evidence="3">MPI-CAGE-CH-0235</strain>
    </source>
</reference>
<dbReference type="Proteomes" id="UP000813444">
    <property type="component" value="Unassembled WGS sequence"/>
</dbReference>
<evidence type="ECO:0000313" key="4">
    <source>
        <dbReference type="Proteomes" id="UP000813444"/>
    </source>
</evidence>
<dbReference type="EMBL" id="JAGPNK010000004">
    <property type="protein sequence ID" value="KAH7322638.1"/>
    <property type="molecule type" value="Genomic_DNA"/>
</dbReference>
<feature type="region of interest" description="Disordered" evidence="1">
    <location>
        <begin position="178"/>
        <end position="244"/>
    </location>
</feature>
<dbReference type="OrthoDB" id="4719713at2759"/>
<dbReference type="AlphaFoldDB" id="A0A8K0WTZ6"/>
<feature type="domain" description="Bacteriophage T5 Orf172 DNA-binding" evidence="2">
    <location>
        <begin position="308"/>
        <end position="405"/>
    </location>
</feature>
<evidence type="ECO:0000256" key="1">
    <source>
        <dbReference type="SAM" id="MobiDB-lite"/>
    </source>
</evidence>
<keyword evidence="4" id="KW-1185">Reference proteome</keyword>
<dbReference type="Pfam" id="PF10544">
    <property type="entry name" value="T5orf172"/>
    <property type="match status" value="1"/>
</dbReference>
<evidence type="ECO:0000259" key="2">
    <source>
        <dbReference type="Pfam" id="PF10544"/>
    </source>
</evidence>
<organism evidence="3 4">
    <name type="scientific">Stachybotrys elegans</name>
    <dbReference type="NCBI Taxonomy" id="80388"/>
    <lineage>
        <taxon>Eukaryota</taxon>
        <taxon>Fungi</taxon>
        <taxon>Dikarya</taxon>
        <taxon>Ascomycota</taxon>
        <taxon>Pezizomycotina</taxon>
        <taxon>Sordariomycetes</taxon>
        <taxon>Hypocreomycetidae</taxon>
        <taxon>Hypocreales</taxon>
        <taxon>Stachybotryaceae</taxon>
        <taxon>Stachybotrys</taxon>
    </lineage>
</organism>
<feature type="compositionally biased region" description="Polar residues" evidence="1">
    <location>
        <begin position="16"/>
        <end position="43"/>
    </location>
</feature>
<name>A0A8K0WTZ6_9HYPO</name>
<proteinExistence type="predicted"/>
<feature type="region of interest" description="Disordered" evidence="1">
    <location>
        <begin position="482"/>
        <end position="503"/>
    </location>
</feature>
<protein>
    <recommendedName>
        <fullName evidence="2">Bacteriophage T5 Orf172 DNA-binding domain-containing protein</fullName>
    </recommendedName>
</protein>
<feature type="compositionally biased region" description="Polar residues" evidence="1">
    <location>
        <begin position="482"/>
        <end position="494"/>
    </location>
</feature>
<sequence>MCVLQQPTAYPASPFRDSTSLSVSPKQGQCRPSTPSNTPKSQDGCSLLRLAQASTFKHSSSTPTKGYSKMASSTNSEHPVFRQLTVILEPVNVWPDPESWEFEFCPARVQSGQRCKRNPRKLEQGRELRDQVRKMDKWPDNEELLDQVRDFLDKSHCTQHAKFALQSLERWITSRAVMSTPSHEGQTSVDESRTSSDSISKSTVAEGLTPPSSVAAEAQPQASVSVEPDKPEATSPTHQNDALSSVTTGIAAIDINEAGAHANPATPSAEQIIARGLVKLERRTSLRNTAPVFNEIFKYLTKPQQQEGVVYVGKSLEHEDLFIIGSTSQPIHKLIRSKHCRIMNSEIIYATSGGAFFAAAKAVKLAQTVLSHHNFTVKQCERCGSNHRNLFRAPERTVLETVEIMENFVRLPAYELDGETWKLSGAAHDKIKSMCEFSPASLKTTIEEAQQQPNHGKDASELDEEESIADISILSESQESVRSWVSDTTETHNSTAEDRRGSGAAFAKRLRQGYKGLKSRVSDAWNEAWKGNRSQNIGMEKEDAVTGVFMSLMPEEATVEDGTKDERAEFSWLTRKAQGVARWLTDFEDEMKRKSEDNENVRVQEHEIAVKGY</sequence>
<feature type="compositionally biased region" description="Polar residues" evidence="1">
    <location>
        <begin position="234"/>
        <end position="244"/>
    </location>
</feature>
<feature type="region of interest" description="Disordered" evidence="1">
    <location>
        <begin position="1"/>
        <end position="43"/>
    </location>
</feature>